<protein>
    <recommendedName>
        <fullName evidence="8">Soluble scavenger receptor cysteine-rich domain-containing protein SSC5D</fullName>
    </recommendedName>
</protein>
<feature type="domain" description="Sushi" evidence="12">
    <location>
        <begin position="278"/>
        <end position="339"/>
    </location>
</feature>
<proteinExistence type="predicted"/>
<dbReference type="Gene3D" id="3.10.250.10">
    <property type="entry name" value="SRCR-like domain"/>
    <property type="match status" value="1"/>
</dbReference>
<dbReference type="EMBL" id="GG666451">
    <property type="protein sequence ID" value="EEN70009.1"/>
    <property type="molecule type" value="Genomic_DNA"/>
</dbReference>
<evidence type="ECO:0000256" key="3">
    <source>
        <dbReference type="ARBA" id="ARBA00023157"/>
    </source>
</evidence>
<evidence type="ECO:0000256" key="5">
    <source>
        <dbReference type="ARBA" id="ARBA00023180"/>
    </source>
</evidence>
<name>C3XPY8_BRAFL</name>
<evidence type="ECO:0000256" key="1">
    <source>
        <dbReference type="ARBA" id="ARBA00022729"/>
    </source>
</evidence>
<feature type="domain" description="Sushi" evidence="12">
    <location>
        <begin position="341"/>
        <end position="398"/>
    </location>
</feature>
<evidence type="ECO:0000256" key="8">
    <source>
        <dbReference type="ARBA" id="ARBA00069168"/>
    </source>
</evidence>
<feature type="disulfide bond" evidence="10">
    <location>
        <begin position="777"/>
        <end position="820"/>
    </location>
</feature>
<dbReference type="PROSITE" id="PS00420">
    <property type="entry name" value="SRCR_1"/>
    <property type="match status" value="1"/>
</dbReference>
<feature type="disulfide bond" evidence="10">
    <location>
        <begin position="310"/>
        <end position="337"/>
    </location>
</feature>
<dbReference type="PRINTS" id="PR00258">
    <property type="entry name" value="SPERACTRCPTR"/>
</dbReference>
<keyword evidence="1" id="KW-0732">Signal</keyword>
<organism evidence="13">
    <name type="scientific">Branchiostoma floridae</name>
    <name type="common">Florida lancelet</name>
    <name type="synonym">Amphioxus</name>
    <dbReference type="NCBI Taxonomy" id="7739"/>
    <lineage>
        <taxon>Eukaryota</taxon>
        <taxon>Metazoa</taxon>
        <taxon>Chordata</taxon>
        <taxon>Cephalochordata</taxon>
        <taxon>Leptocardii</taxon>
        <taxon>Amphioxiformes</taxon>
        <taxon>Branchiostomatidae</taxon>
        <taxon>Branchiostoma</taxon>
    </lineage>
</organism>
<feature type="disulfide bond" evidence="10">
    <location>
        <begin position="402"/>
        <end position="445"/>
    </location>
</feature>
<dbReference type="Pfam" id="PF00530">
    <property type="entry name" value="SRCR"/>
    <property type="match status" value="1"/>
</dbReference>
<feature type="domain" description="Sushi" evidence="12">
    <location>
        <begin position="775"/>
        <end position="834"/>
    </location>
</feature>
<dbReference type="InterPro" id="IPR036772">
    <property type="entry name" value="SRCR-like_dom_sf"/>
</dbReference>
<keyword evidence="5" id="KW-0325">Glycoprotein</keyword>
<dbReference type="SUPFAM" id="SSF56487">
    <property type="entry name" value="SRCR-like"/>
    <property type="match status" value="1"/>
</dbReference>
<dbReference type="SMART" id="SM00202">
    <property type="entry name" value="SR"/>
    <property type="match status" value="1"/>
</dbReference>
<evidence type="ECO:0000256" key="9">
    <source>
        <dbReference type="PROSITE-ProRule" id="PRU00196"/>
    </source>
</evidence>
<dbReference type="FunFam" id="2.10.70.10:FF:000173">
    <property type="entry name" value="Uncharacterized protein"/>
    <property type="match status" value="4"/>
</dbReference>
<evidence type="ECO:0000256" key="2">
    <source>
        <dbReference type="ARBA" id="ARBA00022737"/>
    </source>
</evidence>
<evidence type="ECO:0000256" key="10">
    <source>
        <dbReference type="PROSITE-ProRule" id="PRU00302"/>
    </source>
</evidence>
<dbReference type="InParanoid" id="C3XPY8"/>
<dbReference type="CDD" id="cd00033">
    <property type="entry name" value="CCP"/>
    <property type="match status" value="6"/>
</dbReference>
<dbReference type="Gene3D" id="2.10.70.10">
    <property type="entry name" value="Complement Module, domain 1"/>
    <property type="match status" value="6"/>
</dbReference>
<dbReference type="InterPro" id="IPR001190">
    <property type="entry name" value="SRCR"/>
</dbReference>
<dbReference type="PANTHER" id="PTHR19324:SF33">
    <property type="entry name" value="MUCIN-5AC"/>
    <property type="match status" value="1"/>
</dbReference>
<feature type="disulfide bond" evidence="10">
    <location>
        <begin position="343"/>
        <end position="386"/>
    </location>
</feature>
<dbReference type="InterPro" id="IPR000436">
    <property type="entry name" value="Sushi_SCR_CCP_dom"/>
</dbReference>
<comment type="subunit">
    <text evidence="7">Interacts with LGALS1 and laminin.</text>
</comment>
<dbReference type="STRING" id="7739.C3XPY8"/>
<keyword evidence="10" id="KW-0768">Sushi</keyword>
<dbReference type="Pfam" id="PF16977">
    <property type="entry name" value="ApeC"/>
    <property type="match status" value="1"/>
</dbReference>
<dbReference type="InterPro" id="IPR016123">
    <property type="entry name" value="Mog1/PsbP_a/b/a-sand"/>
</dbReference>
<dbReference type="eggNOG" id="KOG4297">
    <property type="taxonomic scope" value="Eukaryota"/>
</dbReference>
<dbReference type="PROSITE" id="PS50923">
    <property type="entry name" value="SUSHI"/>
    <property type="match status" value="6"/>
</dbReference>
<dbReference type="Pfam" id="PF00084">
    <property type="entry name" value="Sushi"/>
    <property type="match status" value="4"/>
</dbReference>
<feature type="disulfide bond" evidence="10">
    <location>
        <begin position="463"/>
        <end position="506"/>
    </location>
</feature>
<feature type="domain" description="Sushi" evidence="12">
    <location>
        <begin position="400"/>
        <end position="460"/>
    </location>
</feature>
<dbReference type="PANTHER" id="PTHR19324">
    <property type="entry name" value="PERFORIN-LIKE PROTEIN 1"/>
    <property type="match status" value="1"/>
</dbReference>
<dbReference type="InterPro" id="IPR035976">
    <property type="entry name" value="Sushi/SCR/CCP_sf"/>
</dbReference>
<evidence type="ECO:0000259" key="11">
    <source>
        <dbReference type="PROSITE" id="PS50287"/>
    </source>
</evidence>
<dbReference type="Pfam" id="PF04603">
    <property type="entry name" value="Mog1"/>
    <property type="match status" value="1"/>
</dbReference>
<feature type="disulfide bond" evidence="10">
    <location>
        <begin position="805"/>
        <end position="832"/>
    </location>
</feature>
<evidence type="ECO:0000256" key="4">
    <source>
        <dbReference type="ARBA" id="ARBA00023170"/>
    </source>
</evidence>
<keyword evidence="3 10" id="KW-1015">Disulfide bond</keyword>
<comment type="function">
    <text evidence="6">Binds to extracellular matrix proteins. Binds to pathogen-associated molecular patterns (PAMPs) present on the cell walls of Gram-positive and Gram-negative bacteria and fungi, behaving as a pattern recognition receptor (PRR). Induces bacterial and fungal aggregation and subsequent inhibition of PAMP-induced cytokine release. Does not possess intrinsic bactericidal activity. May play a role in the innate defense and homeostasis of certain epithelial surfaces.</text>
</comment>
<reference evidence="13" key="1">
    <citation type="journal article" date="2008" name="Nature">
        <title>The amphioxus genome and the evolution of the chordate karyotype.</title>
        <authorList>
            <consortium name="US DOE Joint Genome Institute (JGI-PGF)"/>
            <person name="Putnam N.H."/>
            <person name="Butts T."/>
            <person name="Ferrier D.E.K."/>
            <person name="Furlong R.F."/>
            <person name="Hellsten U."/>
            <person name="Kawashima T."/>
            <person name="Robinson-Rechavi M."/>
            <person name="Shoguchi E."/>
            <person name="Terry A."/>
            <person name="Yu J.-K."/>
            <person name="Benito-Gutierrez E.L."/>
            <person name="Dubchak I."/>
            <person name="Garcia-Fernandez J."/>
            <person name="Gibson-Brown J.J."/>
            <person name="Grigoriev I.V."/>
            <person name="Horton A.C."/>
            <person name="de Jong P.J."/>
            <person name="Jurka J."/>
            <person name="Kapitonov V.V."/>
            <person name="Kohara Y."/>
            <person name="Kuroki Y."/>
            <person name="Lindquist E."/>
            <person name="Lucas S."/>
            <person name="Osoegawa K."/>
            <person name="Pennacchio L.A."/>
            <person name="Salamov A.A."/>
            <person name="Satou Y."/>
            <person name="Sauka-Spengler T."/>
            <person name="Schmutz J."/>
            <person name="Shin-I T."/>
            <person name="Toyoda A."/>
            <person name="Bronner-Fraser M."/>
            <person name="Fujiyama A."/>
            <person name="Holland L.Z."/>
            <person name="Holland P.W.H."/>
            <person name="Satoh N."/>
            <person name="Rokhsar D.S."/>
        </authorList>
    </citation>
    <scope>NUCLEOTIDE SEQUENCE [LARGE SCALE GENOMIC DNA]</scope>
    <source>
        <strain evidence="13">S238N-H82</strain>
        <tissue evidence="13">Testes</tissue>
    </source>
</reference>
<evidence type="ECO:0000256" key="6">
    <source>
        <dbReference type="ARBA" id="ARBA00058074"/>
    </source>
</evidence>
<dbReference type="InterPro" id="IPR007681">
    <property type="entry name" value="Mog1"/>
</dbReference>
<sequence>MDMSGEGQGEEKSLYGGAMCAFLPPDAKDVSLLRDIPDNQEVFSHACTDQSFIIEIVEFQQVPDQQAAKYHFEDIASSNEAVGPDNCQVECVEQIPLDQTGMHQCSTAWLLSGKQEVTKFNEGDVLRHHPQPTPGGTAVPTLTRTGSIATTGAGLGTPKSLVVPPGSALMGAGLEPTWSAGMMAALWHHTQPTPPGAAVIPPTPTGSVVPIGAVLGTIKSPVVPPGSALVGAGLGPTWSVGEIVALLHHPQPTLSEVAAPSPTQRGSVVPTGAVLGTLKSPVVPPGHARTGLGLEPTWSVSEGERCTYRCRSGYVQVSGSTTRTCSNGRWTGTNLVCRNDQGCSSPPSPAYTTRSGCSSPYTQGECCYYRCRSGYTPVSGSTTRTCSNGAWPGTNLVCVRGCSSPPHPANTIKSGCASPYTHGERCCYRCRSGYSQVSGSNTRTCSTDGHWTGTSLVCASGGCPSPPSPVNAQRSRCYSPYTEGELCRYWCDPGHFLVAGSSSRTCFRGHWTGTNPICGRVPSHEHYPVSGVTIQRKVGTSTQTVQISNKDCDVSRTEKFLHRVFVFLLISTLVLESDAWFWSRRRRRRVGSKKLGCSSPYFEGDCCYYWCRSGYTKVSGTTTKTCCSSEGWTEFDLVCERTDPCPPPQGVIYAKLISSRCFFPYTHGTTCTYQCRAGYKPLHPERTTWTMTCSNGQWIGYFEYCNRAAHLSSQAETVSVPVRQYDRARALTAVPPARDNFSMKFLHRVFVSLLMMTTLLLESDAFLWPRRRRNPGCSTPQTPAHTTRSGCASPYTHGECCYYRCRSGYAQASGSTTKTCSSGRWTGSNLVCVRDVRLVGGSGSHEGRVEVLHNGRWGTVCDDSWAIDDARVVCRQLGYPGADEAKSRAFFGQGTGQIWLDDMKDLVARSSQDTSYHWSVPQTFFITMATQILIFAPSGCGNHVLVSMGDLMKRVKDSVHIGSHLLRQDEHFIKVNEKSLTSPWWPRGTYGLPRTNTGCPEAAGVTWRYGYRYHDTEDRNSNNHWTPGLHFDGGYWRNNMYQKFCMKVCEDEIFISCKIIKKGFQNGEVFWDDEDSFNGNRVSGQLPHGHYNHNTLIRYCCRNDGSANTYISLPNRSPFYLFRYRQGCQKVTGMHVREEYFYWDDEDDDNANRLQGAHPYDDGGGSNHRLHYCYYWK</sequence>
<feature type="domain" description="SRCR" evidence="11">
    <location>
        <begin position="836"/>
        <end position="903"/>
    </location>
</feature>
<evidence type="ECO:0000259" key="12">
    <source>
        <dbReference type="PROSITE" id="PS50923"/>
    </source>
</evidence>
<dbReference type="GO" id="GO:0016020">
    <property type="term" value="C:membrane"/>
    <property type="evidence" value="ECO:0007669"/>
    <property type="project" value="InterPro"/>
</dbReference>
<comment type="caution">
    <text evidence="9">Lacks conserved residue(s) required for the propagation of feature annotation.</text>
</comment>
<accession>C3XPY8</accession>
<dbReference type="Gene3D" id="3.40.1000.10">
    <property type="entry name" value="Mog1/PsbP, alpha/beta/alpha sandwich"/>
    <property type="match status" value="1"/>
</dbReference>
<dbReference type="AlphaFoldDB" id="C3XPY8"/>
<keyword evidence="2" id="KW-0677">Repeat</keyword>
<feature type="disulfide bond" evidence="10">
    <location>
        <begin position="491"/>
        <end position="518"/>
    </location>
</feature>
<dbReference type="eggNOG" id="KOG3329">
    <property type="taxonomic scope" value="Eukaryota"/>
</dbReference>
<dbReference type="SMART" id="SM00032">
    <property type="entry name" value="CCP"/>
    <property type="match status" value="6"/>
</dbReference>
<dbReference type="FunFam" id="2.10.70.10:FF:000166">
    <property type="entry name" value="Uncharacterized protein"/>
    <property type="match status" value="1"/>
</dbReference>
<feature type="disulfide bond" evidence="10">
    <location>
        <begin position="371"/>
        <end position="398"/>
    </location>
</feature>
<evidence type="ECO:0000313" key="13">
    <source>
        <dbReference type="EMBL" id="EEN70009.1"/>
    </source>
</evidence>
<dbReference type="SUPFAM" id="SSF55724">
    <property type="entry name" value="Mog1p/PsbP-like"/>
    <property type="match status" value="1"/>
</dbReference>
<feature type="domain" description="Sushi" evidence="12">
    <location>
        <begin position="643"/>
        <end position="707"/>
    </location>
</feature>
<dbReference type="SUPFAM" id="SSF57535">
    <property type="entry name" value="Complement control module/SCR domain"/>
    <property type="match status" value="7"/>
</dbReference>
<dbReference type="PROSITE" id="PS50287">
    <property type="entry name" value="SRCR_2"/>
    <property type="match status" value="1"/>
</dbReference>
<evidence type="ECO:0000256" key="7">
    <source>
        <dbReference type="ARBA" id="ARBA00064153"/>
    </source>
</evidence>
<gene>
    <name evidence="13" type="ORF">BRAFLDRAFT_118449</name>
</gene>
<dbReference type="FunFam" id="3.10.250.10:FF:000007">
    <property type="entry name" value="Soluble scavenger receptor cysteine-rich domain-containing protein SSC5D"/>
    <property type="match status" value="1"/>
</dbReference>
<keyword evidence="4" id="KW-0675">Receptor</keyword>
<dbReference type="InterPro" id="IPR031569">
    <property type="entry name" value="ApeC"/>
</dbReference>
<feature type="domain" description="Sushi" evidence="12">
    <location>
        <begin position="461"/>
        <end position="520"/>
    </location>
</feature>